<organism evidence="1 2">
    <name type="scientific">Actinoallomurus vinaceus</name>
    <dbReference type="NCBI Taxonomy" id="1080074"/>
    <lineage>
        <taxon>Bacteria</taxon>
        <taxon>Bacillati</taxon>
        <taxon>Actinomycetota</taxon>
        <taxon>Actinomycetes</taxon>
        <taxon>Streptosporangiales</taxon>
        <taxon>Thermomonosporaceae</taxon>
        <taxon>Actinoallomurus</taxon>
    </lineage>
</organism>
<sequence length="151" mass="15997">MAVSDVDYDSVTTFYVNPHNNVPGDLVSHTNNIVASNQNIVDALSTINKTLSDLNLGWAGKTSQEAKDFGDRWNAVMKELFGTEDEPSIGALNLIATGLYTAAGTFAQAEHALMDFFGNFVNALWSSTGGGSGGAPQSITDATMTAVTETW</sequence>
<reference evidence="2" key="1">
    <citation type="journal article" date="2019" name="Int. J. Syst. Evol. Microbiol.">
        <title>The Global Catalogue of Microorganisms (GCM) 10K type strain sequencing project: providing services to taxonomists for standard genome sequencing and annotation.</title>
        <authorList>
            <consortium name="The Broad Institute Genomics Platform"/>
            <consortium name="The Broad Institute Genome Sequencing Center for Infectious Disease"/>
            <person name="Wu L."/>
            <person name="Ma J."/>
        </authorList>
    </citation>
    <scope>NUCLEOTIDE SEQUENCE [LARGE SCALE GENOMIC DNA]</scope>
    <source>
        <strain evidence="2">JCM 17939</strain>
    </source>
</reference>
<gene>
    <name evidence="1" type="ORF">GCM10023196_003880</name>
</gene>
<protein>
    <recommendedName>
        <fullName evidence="3">WXG100 family type VII secretion target</fullName>
    </recommendedName>
</protein>
<dbReference type="RefSeq" id="WP_345428670.1">
    <property type="nucleotide sequence ID" value="NZ_BAABHK010000001.1"/>
</dbReference>
<comment type="caution">
    <text evidence="1">The sequence shown here is derived from an EMBL/GenBank/DDBJ whole genome shotgun (WGS) entry which is preliminary data.</text>
</comment>
<evidence type="ECO:0008006" key="3">
    <source>
        <dbReference type="Google" id="ProtNLM"/>
    </source>
</evidence>
<keyword evidence="2" id="KW-1185">Reference proteome</keyword>
<proteinExistence type="predicted"/>
<dbReference type="EMBL" id="BAABHK010000001">
    <property type="protein sequence ID" value="GAA4620328.1"/>
    <property type="molecule type" value="Genomic_DNA"/>
</dbReference>
<dbReference type="InterPro" id="IPR036689">
    <property type="entry name" value="ESAT-6-like_sf"/>
</dbReference>
<dbReference type="SUPFAM" id="SSF140453">
    <property type="entry name" value="EsxAB dimer-like"/>
    <property type="match status" value="1"/>
</dbReference>
<dbReference type="Gene3D" id="1.10.287.1060">
    <property type="entry name" value="ESAT-6-like"/>
    <property type="match status" value="1"/>
</dbReference>
<dbReference type="Proteomes" id="UP001501442">
    <property type="component" value="Unassembled WGS sequence"/>
</dbReference>
<accession>A0ABP8U1M0</accession>
<evidence type="ECO:0000313" key="2">
    <source>
        <dbReference type="Proteomes" id="UP001501442"/>
    </source>
</evidence>
<name>A0ABP8U1M0_9ACTN</name>
<evidence type="ECO:0000313" key="1">
    <source>
        <dbReference type="EMBL" id="GAA4620328.1"/>
    </source>
</evidence>